<dbReference type="Proteomes" id="UP000245464">
    <property type="component" value="Chromosome 2"/>
</dbReference>
<organism evidence="2 4">
    <name type="scientific">Pyrenophora tritici-repentis</name>
    <dbReference type="NCBI Taxonomy" id="45151"/>
    <lineage>
        <taxon>Eukaryota</taxon>
        <taxon>Fungi</taxon>
        <taxon>Dikarya</taxon>
        <taxon>Ascomycota</taxon>
        <taxon>Pezizomycotina</taxon>
        <taxon>Dothideomycetes</taxon>
        <taxon>Pleosporomycetidae</taxon>
        <taxon>Pleosporales</taxon>
        <taxon>Pleosporineae</taxon>
        <taxon>Pleosporaceae</taxon>
        <taxon>Pyrenophora</taxon>
    </lineage>
</organism>
<dbReference type="EMBL" id="NRDI02000002">
    <property type="protein sequence ID" value="KAI1518980.1"/>
    <property type="molecule type" value="Genomic_DNA"/>
</dbReference>
<reference evidence="3" key="3">
    <citation type="journal article" date="2022" name="bioRxiv">
        <title>A global pangenome for the wheat fungal pathogen Pyrenophora tritici-repentis and prediction of effector protein structural homology.</title>
        <authorList>
            <person name="Moolhuijzen P."/>
            <person name="See P.T."/>
            <person name="Shi G."/>
            <person name="Powell H.R."/>
            <person name="Cockram J."/>
            <person name="Jorgensen L.N."/>
            <person name="Benslimane H."/>
            <person name="Strelkov S.E."/>
            <person name="Turner J."/>
            <person name="Liu Z."/>
            <person name="Moffat C.S."/>
        </authorList>
    </citation>
    <scope>NUCLEOTIDE SEQUENCE</scope>
    <source>
        <strain evidence="3">86-124</strain>
    </source>
</reference>
<name>A0A2W1HJM9_9PLEO</name>
<evidence type="ECO:0000313" key="5">
    <source>
        <dbReference type="Proteomes" id="UP000249757"/>
    </source>
</evidence>
<proteinExistence type="predicted"/>
<reference evidence="5" key="4">
    <citation type="journal article" date="2022" name="Microb. Genom.">
        <title>A global pangenome for the wheat fungal pathogen Pyrenophora tritici-repentis and prediction of effector protein structural homology.</title>
        <authorList>
            <person name="Moolhuijzen P.M."/>
            <person name="See P.T."/>
            <person name="Shi G."/>
            <person name="Powell H.R."/>
            <person name="Cockram J."/>
            <person name="Jorgensen L.N."/>
            <person name="Benslimane H."/>
            <person name="Strelkov S.E."/>
            <person name="Turner J."/>
            <person name="Liu Z."/>
            <person name="Moffat C.S."/>
        </authorList>
    </citation>
    <scope>NUCLEOTIDE SEQUENCE [LARGE SCALE GENOMIC DNA]</scope>
</reference>
<keyword evidence="5" id="KW-1185">Reference proteome</keyword>
<dbReference type="EMBL" id="NQIK02000002">
    <property type="protein sequence ID" value="KAF7574923.1"/>
    <property type="molecule type" value="Genomic_DNA"/>
</dbReference>
<dbReference type="OrthoDB" id="3778493at2759"/>
<reference evidence="2 4" key="1">
    <citation type="journal article" date="2018" name="BMC Genomics">
        <title>Comparative genomics of the wheat fungal pathogen Pyrenophora tritici-repentis reveals chromosomal variations and genome plasticity.</title>
        <authorList>
            <person name="Moolhuijzen P."/>
            <person name="See P.T."/>
            <person name="Hane J.K."/>
            <person name="Shi G."/>
            <person name="Liu Z."/>
            <person name="Oliver R.P."/>
            <person name="Moffat C.S."/>
        </authorList>
    </citation>
    <scope>NUCLEOTIDE SEQUENCE [LARGE SCALE GENOMIC DNA]</scope>
    <source>
        <strain evidence="2">M4</strain>
    </source>
</reference>
<accession>A0A2W1HJM9</accession>
<evidence type="ECO:0000256" key="1">
    <source>
        <dbReference type="SAM" id="MobiDB-lite"/>
    </source>
</evidence>
<evidence type="ECO:0000313" key="3">
    <source>
        <dbReference type="EMBL" id="KAI1518980.1"/>
    </source>
</evidence>
<protein>
    <submittedName>
        <fullName evidence="2">Uncharacterized protein</fullName>
    </submittedName>
</protein>
<dbReference type="Proteomes" id="UP000249757">
    <property type="component" value="Unassembled WGS sequence"/>
</dbReference>
<feature type="region of interest" description="Disordered" evidence="1">
    <location>
        <begin position="175"/>
        <end position="220"/>
    </location>
</feature>
<evidence type="ECO:0000313" key="4">
    <source>
        <dbReference type="Proteomes" id="UP000245464"/>
    </source>
</evidence>
<dbReference type="AlphaFoldDB" id="A0A2W1HJM9"/>
<feature type="compositionally biased region" description="Basic and acidic residues" evidence="1">
    <location>
        <begin position="195"/>
        <end position="220"/>
    </location>
</feature>
<gene>
    <name evidence="3" type="ORF">Ptr86124_002108</name>
    <name evidence="2" type="ORF">PtrM4_065470</name>
</gene>
<comment type="caution">
    <text evidence="2">The sequence shown here is derived from an EMBL/GenBank/DDBJ whole genome shotgun (WGS) entry which is preliminary data.</text>
</comment>
<sequence>MTSSQAPPGHGQIGKIIEDMEEMLPSESIDRADYRRCRTTYGALSMTYKRANDSNDPAKEYKQLQEIEKVLRERLTNLDPTRGLPRKFQDPLDRLRAGIEHALNTGVTVDFLIQGMKDMLEEKPDATPAPKPEPIKMVSGARYKAVVDALAAEKDKNRKLNEENNRLAILLKQHEMRDRSGTVAAKPPITPRKSLRIEQQKQQDLDVPDGYDRESRRLGE</sequence>
<evidence type="ECO:0000313" key="2">
    <source>
        <dbReference type="EMBL" id="KAF7574923.1"/>
    </source>
</evidence>
<reference evidence="3" key="2">
    <citation type="submission" date="2021-05" db="EMBL/GenBank/DDBJ databases">
        <authorList>
            <person name="Moolhuijzen P.M."/>
            <person name="Moffat C.S."/>
        </authorList>
    </citation>
    <scope>NUCLEOTIDE SEQUENCE</scope>
    <source>
        <strain evidence="3">86-124</strain>
    </source>
</reference>